<keyword evidence="1" id="KW-0812">Transmembrane</keyword>
<evidence type="ECO:0000313" key="3">
    <source>
        <dbReference type="Proteomes" id="UP000722625"/>
    </source>
</evidence>
<gene>
    <name evidence="2" type="ORF">KHA90_10265</name>
</gene>
<protein>
    <submittedName>
        <fullName evidence="2">DUF4293 domain-containing protein</fullName>
    </submittedName>
</protein>
<evidence type="ECO:0000313" key="2">
    <source>
        <dbReference type="EMBL" id="MBS7231407.1"/>
    </source>
</evidence>
<keyword evidence="1" id="KW-0472">Membrane</keyword>
<dbReference type="RefSeq" id="WP_213298833.1">
    <property type="nucleotide sequence ID" value="NZ_JAGYVZ010000008.1"/>
</dbReference>
<feature type="transmembrane region" description="Helical" evidence="1">
    <location>
        <begin position="73"/>
        <end position="90"/>
    </location>
</feature>
<feature type="transmembrane region" description="Helical" evidence="1">
    <location>
        <begin position="102"/>
        <end position="119"/>
    </location>
</feature>
<keyword evidence="1" id="KW-1133">Transmembrane helix</keyword>
<proteinExistence type="predicted"/>
<evidence type="ECO:0000256" key="1">
    <source>
        <dbReference type="SAM" id="Phobius"/>
    </source>
</evidence>
<dbReference type="EMBL" id="JAGYVZ010000008">
    <property type="protein sequence ID" value="MBS7231407.1"/>
    <property type="molecule type" value="Genomic_DNA"/>
</dbReference>
<keyword evidence="3" id="KW-1185">Reference proteome</keyword>
<comment type="caution">
    <text evidence="2">The sequence shown here is derived from an EMBL/GenBank/DDBJ whole genome shotgun (WGS) entry which is preliminary data.</text>
</comment>
<dbReference type="Proteomes" id="UP000722625">
    <property type="component" value="Unassembled WGS sequence"/>
</dbReference>
<feature type="transmembrane region" description="Helical" evidence="1">
    <location>
        <begin position="41"/>
        <end position="61"/>
    </location>
</feature>
<dbReference type="Pfam" id="PF14126">
    <property type="entry name" value="DUF4293"/>
    <property type="match status" value="1"/>
</dbReference>
<sequence length="137" mass="15723">MIQRIQTVYLILTFLITGVLVFFIPLWTLNNGKNFYFMQDQFYTILFGLSTMLTIISIISYKKRQNQFVMGRLNIILNLILLGLFVYRSLNLSGETLAVSEKGIGMFLPIVAIVLLVLANKAIKKDEDLVKSVDRLR</sequence>
<name>A0ABS5PAS1_9FLAO</name>
<dbReference type="InterPro" id="IPR025635">
    <property type="entry name" value="DUF4293"/>
</dbReference>
<organism evidence="2 3">
    <name type="scientific">Flavobacterium psychroterrae</name>
    <dbReference type="NCBI Taxonomy" id="2133767"/>
    <lineage>
        <taxon>Bacteria</taxon>
        <taxon>Pseudomonadati</taxon>
        <taxon>Bacteroidota</taxon>
        <taxon>Flavobacteriia</taxon>
        <taxon>Flavobacteriales</taxon>
        <taxon>Flavobacteriaceae</taxon>
        <taxon>Flavobacterium</taxon>
    </lineage>
</organism>
<accession>A0ABS5PAS1</accession>
<reference evidence="2 3" key="1">
    <citation type="journal article" date="2018" name="Int. J. Syst. Evol. Microbiol.">
        <title>Flavobacterium chryseum sp. nov. and Flavobacterium psychroterrae sp. nov., novel environmental bacteria isolated from Antarctica.</title>
        <authorList>
            <person name="Kralova S."/>
            <person name="Svec P."/>
            <person name="Busse H.J."/>
            <person name="Stankova E."/>
            <person name="Vaczi P."/>
            <person name="Sedlacek I."/>
        </authorList>
    </citation>
    <scope>NUCLEOTIDE SEQUENCE [LARGE SCALE GENOMIC DNA]</scope>
    <source>
        <strain evidence="2 3">CCM 8827</strain>
    </source>
</reference>
<feature type="transmembrane region" description="Helical" evidence="1">
    <location>
        <begin position="7"/>
        <end position="29"/>
    </location>
</feature>